<keyword evidence="5" id="KW-1185">Reference proteome</keyword>
<evidence type="ECO:0000256" key="1">
    <source>
        <dbReference type="ARBA" id="ARBA00004604"/>
    </source>
</evidence>
<dbReference type="GO" id="GO:0003723">
    <property type="term" value="F:RNA binding"/>
    <property type="evidence" value="ECO:0007669"/>
    <property type="project" value="UniProtKB-KW"/>
</dbReference>
<dbReference type="STRING" id="3821.A0A151TP25"/>
<reference evidence="4 5" key="1">
    <citation type="journal article" date="2012" name="Nat. Biotechnol.">
        <title>Draft genome sequence of pigeonpea (Cajanus cajan), an orphan legume crop of resource-poor farmers.</title>
        <authorList>
            <person name="Varshney R.K."/>
            <person name="Chen W."/>
            <person name="Li Y."/>
            <person name="Bharti A.K."/>
            <person name="Saxena R.K."/>
            <person name="Schlueter J.A."/>
            <person name="Donoghue M.T."/>
            <person name="Azam S."/>
            <person name="Fan G."/>
            <person name="Whaley A.M."/>
            <person name="Farmer A.D."/>
            <person name="Sheridan J."/>
            <person name="Iwata A."/>
            <person name="Tuteja R."/>
            <person name="Penmetsa R.V."/>
            <person name="Wu W."/>
            <person name="Upadhyaya H.D."/>
            <person name="Yang S.P."/>
            <person name="Shah T."/>
            <person name="Saxena K.B."/>
            <person name="Michael T."/>
            <person name="McCombie W.R."/>
            <person name="Yang B."/>
            <person name="Zhang G."/>
            <person name="Yang H."/>
            <person name="Wang J."/>
            <person name="Spillane C."/>
            <person name="Cook D.R."/>
            <person name="May G.D."/>
            <person name="Xu X."/>
            <person name="Jackson S.A."/>
        </authorList>
    </citation>
    <scope>NUCLEOTIDE SEQUENCE [LARGE SCALE GENOMIC DNA]</scope>
    <source>
        <strain evidence="5">cv. Asha</strain>
    </source>
</reference>
<accession>A0A151TP25</accession>
<organism evidence="4 5">
    <name type="scientific">Cajanus cajan</name>
    <name type="common">Pigeon pea</name>
    <name type="synonym">Cajanus indicus</name>
    <dbReference type="NCBI Taxonomy" id="3821"/>
    <lineage>
        <taxon>Eukaryota</taxon>
        <taxon>Viridiplantae</taxon>
        <taxon>Streptophyta</taxon>
        <taxon>Embryophyta</taxon>
        <taxon>Tracheophyta</taxon>
        <taxon>Spermatophyta</taxon>
        <taxon>Magnoliopsida</taxon>
        <taxon>eudicotyledons</taxon>
        <taxon>Gunneridae</taxon>
        <taxon>Pentapetalae</taxon>
        <taxon>rosids</taxon>
        <taxon>fabids</taxon>
        <taxon>Fabales</taxon>
        <taxon>Fabaceae</taxon>
        <taxon>Papilionoideae</taxon>
        <taxon>50 kb inversion clade</taxon>
        <taxon>NPAAA clade</taxon>
        <taxon>indigoferoid/millettioid clade</taxon>
        <taxon>Phaseoleae</taxon>
        <taxon>Cajanus</taxon>
    </lineage>
</organism>
<evidence type="ECO:0000256" key="2">
    <source>
        <dbReference type="ARBA" id="ARBA00022884"/>
    </source>
</evidence>
<dbReference type="OMA" id="DIDYEWP"/>
<dbReference type="EMBL" id="CM003606">
    <property type="protein sequence ID" value="KYP68770.1"/>
    <property type="molecule type" value="Genomic_DNA"/>
</dbReference>
<dbReference type="Proteomes" id="UP000075243">
    <property type="component" value="Chromosome 4"/>
</dbReference>
<dbReference type="Gramene" id="C.cajan_21768.t">
    <property type="protein sequence ID" value="C.cajan_21768.t"/>
    <property type="gene ID" value="C.cajan_21768"/>
</dbReference>
<dbReference type="PANTHER" id="PTHR46754">
    <property type="entry name" value="MKI67 FHA DOMAIN-INTERACTING NUCLEOLAR PHOSPHOPROTEIN"/>
    <property type="match status" value="1"/>
</dbReference>
<dbReference type="GO" id="GO:0005730">
    <property type="term" value="C:nucleolus"/>
    <property type="evidence" value="ECO:0007669"/>
    <property type="project" value="UniProtKB-SubCell"/>
</dbReference>
<evidence type="ECO:0000313" key="4">
    <source>
        <dbReference type="EMBL" id="KYP68770.1"/>
    </source>
</evidence>
<name>A0A151TP25_CAJCA</name>
<evidence type="ECO:0000313" key="5">
    <source>
        <dbReference type="Proteomes" id="UP000075243"/>
    </source>
</evidence>
<proteinExistence type="predicted"/>
<protein>
    <submittedName>
        <fullName evidence="4">MKI67 FHA domain-interacting nucleolar phosphoprotein</fullName>
    </submittedName>
</protein>
<gene>
    <name evidence="4" type="ORF">KK1_022411</name>
</gene>
<evidence type="ECO:0000256" key="3">
    <source>
        <dbReference type="ARBA" id="ARBA00023242"/>
    </source>
</evidence>
<keyword evidence="3" id="KW-0539">Nucleus</keyword>
<sequence>MEGKSKHFVFIEFESAEVAKIVRVYVIPPEQVHPKIGFNYRHKPLDSVQIELKQHDKERTLEDYKKLVEKIMKHDKKRRKRIEAADIDYEWPQIVVGDIQPTPKKIKFED</sequence>
<keyword evidence="2" id="KW-0694">RNA-binding</keyword>
<comment type="subcellular location">
    <subcellularLocation>
        <location evidence="1">Nucleus</location>
        <location evidence="1">Nucleolus</location>
    </subcellularLocation>
</comment>
<dbReference type="AlphaFoldDB" id="A0A151TP25"/>